<feature type="region of interest" description="Disordered" evidence="1">
    <location>
        <begin position="1"/>
        <end position="140"/>
    </location>
</feature>
<dbReference type="OrthoDB" id="6261392at2759"/>
<reference evidence="4" key="1">
    <citation type="submission" date="2017-02" db="UniProtKB">
        <authorList>
            <consortium name="WormBaseParasite"/>
        </authorList>
    </citation>
    <scope>IDENTIFICATION</scope>
</reference>
<name>A0A0R3UCV8_MESCO</name>
<dbReference type="EMBL" id="UXSR01002229">
    <property type="protein sequence ID" value="VDD78754.1"/>
    <property type="molecule type" value="Genomic_DNA"/>
</dbReference>
<organism evidence="4">
    <name type="scientific">Mesocestoides corti</name>
    <name type="common">Flatworm</name>
    <dbReference type="NCBI Taxonomy" id="53468"/>
    <lineage>
        <taxon>Eukaryota</taxon>
        <taxon>Metazoa</taxon>
        <taxon>Spiralia</taxon>
        <taxon>Lophotrochozoa</taxon>
        <taxon>Platyhelminthes</taxon>
        <taxon>Cestoda</taxon>
        <taxon>Eucestoda</taxon>
        <taxon>Cyclophyllidea</taxon>
        <taxon>Mesocestoididae</taxon>
        <taxon>Mesocestoides</taxon>
    </lineage>
</organism>
<reference evidence="2 3" key="2">
    <citation type="submission" date="2018-10" db="EMBL/GenBank/DDBJ databases">
        <authorList>
            <consortium name="Pathogen Informatics"/>
        </authorList>
    </citation>
    <scope>NUCLEOTIDE SEQUENCE [LARGE SCALE GENOMIC DNA]</scope>
</reference>
<feature type="compositionally biased region" description="Gly residues" evidence="1">
    <location>
        <begin position="50"/>
        <end position="60"/>
    </location>
</feature>
<dbReference type="Proteomes" id="UP000267029">
    <property type="component" value="Unassembled WGS sequence"/>
</dbReference>
<evidence type="ECO:0000256" key="1">
    <source>
        <dbReference type="SAM" id="MobiDB-lite"/>
    </source>
</evidence>
<sequence>MVGFWISSIPPDASTDEQTSPTEIESILKELFISDDTPSQSDTIIPSTSGGRGGGDGGEISEGRAERDHNVQQQQVLQTQGGCASGGGGDGDADVADQGNTTTALSGSRLSPQPTPGAGNHQSPASPLSSSSSSSMEGPRNRVFDDLETLLVVQMFKDLLVKGKCPSMREVRRRTTNSVLLDGRTVKSIWKEVKRLLLSGRWIKYAY</sequence>
<evidence type="ECO:0000313" key="3">
    <source>
        <dbReference type="Proteomes" id="UP000267029"/>
    </source>
</evidence>
<keyword evidence="3" id="KW-1185">Reference proteome</keyword>
<feature type="compositionally biased region" description="Low complexity" evidence="1">
    <location>
        <begin position="123"/>
        <end position="135"/>
    </location>
</feature>
<feature type="compositionally biased region" description="Polar residues" evidence="1">
    <location>
        <begin position="36"/>
        <end position="48"/>
    </location>
</feature>
<gene>
    <name evidence="2" type="ORF">MCOS_LOCUS4757</name>
</gene>
<proteinExistence type="predicted"/>
<feature type="compositionally biased region" description="Basic and acidic residues" evidence="1">
    <location>
        <begin position="61"/>
        <end position="70"/>
    </location>
</feature>
<evidence type="ECO:0000313" key="4">
    <source>
        <dbReference type="WBParaSite" id="MCOS_0000475601-mRNA-1"/>
    </source>
</evidence>
<evidence type="ECO:0000313" key="2">
    <source>
        <dbReference type="EMBL" id="VDD78754.1"/>
    </source>
</evidence>
<dbReference type="AlphaFoldDB" id="A0A0R3UCV8"/>
<feature type="compositionally biased region" description="Polar residues" evidence="1">
    <location>
        <begin position="100"/>
        <end position="112"/>
    </location>
</feature>
<feature type="compositionally biased region" description="Low complexity" evidence="1">
    <location>
        <begin position="71"/>
        <end position="82"/>
    </location>
</feature>
<accession>A0A0R3UCV8</accession>
<dbReference type="WBParaSite" id="MCOS_0000475601-mRNA-1">
    <property type="protein sequence ID" value="MCOS_0000475601-mRNA-1"/>
    <property type="gene ID" value="MCOS_0000475601"/>
</dbReference>
<protein>
    <submittedName>
        <fullName evidence="2 4">Uncharacterized protein</fullName>
    </submittedName>
</protein>